<protein>
    <submittedName>
        <fullName evidence="1">Hpr(Ser) kinase/phosphatase</fullName>
        <ecNumber evidence="1">2.7.1.-</ecNumber>
    </submittedName>
</protein>
<keyword evidence="1" id="KW-0808">Transferase</keyword>
<gene>
    <name evidence="1" type="ordered locus">Ping_2661</name>
</gene>
<dbReference type="EMBL" id="CP000510">
    <property type="protein sequence ID" value="ABM04375.1"/>
    <property type="molecule type" value="Genomic_DNA"/>
</dbReference>
<dbReference type="AlphaFoldDB" id="A1SY10"/>
<dbReference type="Proteomes" id="UP000000639">
    <property type="component" value="Chromosome"/>
</dbReference>
<dbReference type="SUPFAM" id="SSF53795">
    <property type="entry name" value="PEP carboxykinase-like"/>
    <property type="match status" value="1"/>
</dbReference>
<sequence length="296" mass="33445">MIHYYRIFDLVISTPFVCSELIEAIPQQADVVIDYGHIANDLSIIEKQKLKWQVNKNQVLLKIPDAGKYLIENGETITIEPEENTSLDIIKLFLLGSALGAIQHQRQRLTLHASAFTKCDHTILLCGQSGAGKSTTANALIQQGFQLLSDDLAVIDFLDGDAFVTPAYPQSKLWQDAAEKLSIEYKNFHRVRDELDKYRIPINNNFCNRPKKITHIINLQLSDIELAKINSLTVFEQLGVLKIHSYRKKYFTLEQAQGNFQACAALVDLVPVTQITRPQLTNSLKQVAELIIQQLT</sequence>
<dbReference type="GO" id="GO:0016301">
    <property type="term" value="F:kinase activity"/>
    <property type="evidence" value="ECO:0007669"/>
    <property type="project" value="UniProtKB-KW"/>
</dbReference>
<accession>A1SY10</accession>
<organism evidence="1 2">
    <name type="scientific">Psychromonas ingrahamii (strain DSM 17664 / CCUG 51855 / 37)</name>
    <dbReference type="NCBI Taxonomy" id="357804"/>
    <lineage>
        <taxon>Bacteria</taxon>
        <taxon>Pseudomonadati</taxon>
        <taxon>Pseudomonadota</taxon>
        <taxon>Gammaproteobacteria</taxon>
        <taxon>Alteromonadales</taxon>
        <taxon>Psychromonadaceae</taxon>
        <taxon>Psychromonas</taxon>
    </lineage>
</organism>
<evidence type="ECO:0000313" key="2">
    <source>
        <dbReference type="Proteomes" id="UP000000639"/>
    </source>
</evidence>
<dbReference type="OrthoDB" id="6330505at2"/>
<dbReference type="STRING" id="357804.Ping_2661"/>
<dbReference type="Gene3D" id="3.40.50.300">
    <property type="entry name" value="P-loop containing nucleotide triphosphate hydrolases"/>
    <property type="match status" value="1"/>
</dbReference>
<dbReference type="RefSeq" id="WP_011770932.1">
    <property type="nucleotide sequence ID" value="NC_008709.1"/>
</dbReference>
<name>A1SY10_PSYIN</name>
<keyword evidence="1" id="KW-0418">Kinase</keyword>
<dbReference type="HOGENOM" id="CLU_073290_1_0_6"/>
<dbReference type="InterPro" id="IPR027417">
    <property type="entry name" value="P-loop_NTPase"/>
</dbReference>
<evidence type="ECO:0000313" key="1">
    <source>
        <dbReference type="EMBL" id="ABM04375.1"/>
    </source>
</evidence>
<reference evidence="1 2" key="1">
    <citation type="submission" date="2007-01" db="EMBL/GenBank/DDBJ databases">
        <title>Complete sequence of Psychromonas ingrahamii 37.</title>
        <authorList>
            <consortium name="US DOE Joint Genome Institute"/>
            <person name="Copeland A."/>
            <person name="Lucas S."/>
            <person name="Lapidus A."/>
            <person name="Barry K."/>
            <person name="Detter J.C."/>
            <person name="Glavina del Rio T."/>
            <person name="Hammon N."/>
            <person name="Israni S."/>
            <person name="Dalin E."/>
            <person name="Tice H."/>
            <person name="Pitluck S."/>
            <person name="Thompson L.S."/>
            <person name="Brettin T."/>
            <person name="Bruce D."/>
            <person name="Han C."/>
            <person name="Tapia R."/>
            <person name="Schmutz J."/>
            <person name="Larimer F."/>
            <person name="Land M."/>
            <person name="Hauser L."/>
            <person name="Kyrpides N."/>
            <person name="Ivanova N."/>
            <person name="Staley J."/>
            <person name="Richardson P."/>
        </authorList>
    </citation>
    <scope>NUCLEOTIDE SEQUENCE [LARGE SCALE GENOMIC DNA]</scope>
    <source>
        <strain evidence="1 2">37</strain>
    </source>
</reference>
<dbReference type="KEGG" id="pin:Ping_2661"/>
<keyword evidence="2" id="KW-1185">Reference proteome</keyword>
<dbReference type="EC" id="2.7.1.-" evidence="1"/>
<proteinExistence type="predicted"/>
<dbReference type="eggNOG" id="COG5019">
    <property type="taxonomic scope" value="Bacteria"/>
</dbReference>